<dbReference type="PANTHER" id="PTHR40069:SF1">
    <property type="entry name" value="YWBE PROTEIN"/>
    <property type="match status" value="1"/>
</dbReference>
<proteinExistence type="predicted"/>
<evidence type="ECO:0000313" key="1">
    <source>
        <dbReference type="EMBL" id="VYT35150.1"/>
    </source>
</evidence>
<evidence type="ECO:0008006" key="2">
    <source>
        <dbReference type="Google" id="ProtNLM"/>
    </source>
</evidence>
<dbReference type="InterPro" id="IPR019240">
    <property type="entry name" value="DUF2196"/>
</dbReference>
<organism evidence="1">
    <name type="scientific">[Clostridium] nexile</name>
    <dbReference type="NCBI Taxonomy" id="29361"/>
    <lineage>
        <taxon>Bacteria</taxon>
        <taxon>Bacillati</taxon>
        <taxon>Bacillota</taxon>
        <taxon>Clostridia</taxon>
        <taxon>Lachnospirales</taxon>
        <taxon>Lachnospiraceae</taxon>
        <taxon>Tyzzerella</taxon>
    </lineage>
</organism>
<dbReference type="AlphaFoldDB" id="A0A6N2VYW0"/>
<dbReference type="Pfam" id="PF09962">
    <property type="entry name" value="DUF2196"/>
    <property type="match status" value="1"/>
</dbReference>
<dbReference type="NCBIfam" id="TIGR03833">
    <property type="entry name" value="YwbE family protein"/>
    <property type="match status" value="1"/>
</dbReference>
<dbReference type="EMBL" id="CACRTG010000041">
    <property type="protein sequence ID" value="VYT35150.1"/>
    <property type="molecule type" value="Genomic_DNA"/>
</dbReference>
<gene>
    <name evidence="1" type="ORF">CNLFYP112_03009</name>
</gene>
<dbReference type="PANTHER" id="PTHR40069">
    <property type="entry name" value="YWBE PROTEIN"/>
    <property type="match status" value="1"/>
</dbReference>
<reference evidence="1" key="1">
    <citation type="submission" date="2019-11" db="EMBL/GenBank/DDBJ databases">
        <authorList>
            <person name="Feng L."/>
        </authorList>
    </citation>
    <scope>NUCLEOTIDE SEQUENCE</scope>
    <source>
        <strain evidence="1">CnexileLFYP112</strain>
    </source>
</reference>
<protein>
    <recommendedName>
        <fullName evidence="2">YwbE family protein</fullName>
    </recommendedName>
</protein>
<name>A0A6N2VYW0_9FIRM</name>
<sequence>MNECMYRKNIAVGSKVAIVLKKDQKTGILTTGIVKKILTKKSIHTRGIKVMLLDGSVGRVKHLIH</sequence>
<accession>A0A6N2VYW0</accession>